<reference evidence="2 3" key="1">
    <citation type="submission" date="2022-04" db="EMBL/GenBank/DDBJ databases">
        <title>Chromosome-level reference genomes for two strains of Caenorhabditis briggsae: an improved platform for comparative genomics.</title>
        <authorList>
            <person name="Stevens L."/>
            <person name="Andersen E."/>
        </authorList>
    </citation>
    <scope>NUCLEOTIDE SEQUENCE [LARGE SCALE GENOMIC DNA]</scope>
    <source>
        <strain evidence="2">VX34</strain>
        <tissue evidence="2">Whole-organism</tissue>
    </source>
</reference>
<dbReference type="InterPro" id="IPR019429">
    <property type="entry name" value="7TM_GPCR_serpentine_rcpt_Sri"/>
</dbReference>
<dbReference type="Proteomes" id="UP000829354">
    <property type="component" value="Chromosome V"/>
</dbReference>
<proteinExistence type="predicted"/>
<dbReference type="AlphaFoldDB" id="A0AAE9F3C7"/>
<dbReference type="PANTHER" id="PTHR45830:SF3">
    <property type="entry name" value="G PROTEIN-COUPLED RECEPTOR-RELATED"/>
    <property type="match status" value="1"/>
</dbReference>
<accession>A0AAE9F3C7</accession>
<sequence>MDSIDFSEPAWLINYYRFIGTTSLILNSFGVYLIIFKTGRLENFRYYLMFTQIACTLTDLLFTFLMQPIPLYPLFSFSTVGALPSYLNLSHQNLKIFRPSPFLLHYANWKAWLFVLLRSTKQSL</sequence>
<feature type="transmembrane region" description="Helical" evidence="1">
    <location>
        <begin position="15"/>
        <end position="35"/>
    </location>
</feature>
<organism evidence="2 3">
    <name type="scientific">Caenorhabditis briggsae</name>
    <dbReference type="NCBI Taxonomy" id="6238"/>
    <lineage>
        <taxon>Eukaryota</taxon>
        <taxon>Metazoa</taxon>
        <taxon>Ecdysozoa</taxon>
        <taxon>Nematoda</taxon>
        <taxon>Chromadorea</taxon>
        <taxon>Rhabditida</taxon>
        <taxon>Rhabditina</taxon>
        <taxon>Rhabditomorpha</taxon>
        <taxon>Rhabditoidea</taxon>
        <taxon>Rhabditidae</taxon>
        <taxon>Peloderinae</taxon>
        <taxon>Caenorhabditis</taxon>
    </lineage>
</organism>
<keyword evidence="3" id="KW-1185">Reference proteome</keyword>
<keyword evidence="1" id="KW-1133">Transmembrane helix</keyword>
<keyword evidence="1" id="KW-0812">Transmembrane</keyword>
<gene>
    <name evidence="2" type="ORF">L5515_006012</name>
</gene>
<dbReference type="PANTHER" id="PTHR45830">
    <property type="entry name" value="SERPENTINE RECEPTOR, CLASS I"/>
    <property type="match status" value="1"/>
</dbReference>
<evidence type="ECO:0000256" key="1">
    <source>
        <dbReference type="SAM" id="Phobius"/>
    </source>
</evidence>
<feature type="transmembrane region" description="Helical" evidence="1">
    <location>
        <begin position="47"/>
        <end position="65"/>
    </location>
</feature>
<evidence type="ECO:0000313" key="2">
    <source>
        <dbReference type="EMBL" id="UMM32080.1"/>
    </source>
</evidence>
<evidence type="ECO:0000313" key="3">
    <source>
        <dbReference type="Proteomes" id="UP000829354"/>
    </source>
</evidence>
<dbReference type="Pfam" id="PF10327">
    <property type="entry name" value="7TM_GPCR_Sri"/>
    <property type="match status" value="1"/>
</dbReference>
<name>A0AAE9F3C7_CAEBR</name>
<dbReference type="EMBL" id="CP092624">
    <property type="protein sequence ID" value="UMM32080.1"/>
    <property type="molecule type" value="Genomic_DNA"/>
</dbReference>
<keyword evidence="1" id="KW-0472">Membrane</keyword>
<protein>
    <submittedName>
        <fullName evidence="2">Uncharacterized protein</fullName>
    </submittedName>
</protein>